<name>A0A158HKS8_9BURK</name>
<protein>
    <submittedName>
        <fullName evidence="2">Uncharacterized protein</fullName>
    </submittedName>
</protein>
<accession>A0A158HKS8</accession>
<feature type="region of interest" description="Disordered" evidence="1">
    <location>
        <begin position="48"/>
        <end position="110"/>
    </location>
</feature>
<organism evidence="2 3">
    <name type="scientific">Caballeronia udeis</name>
    <dbReference type="NCBI Taxonomy" id="1232866"/>
    <lineage>
        <taxon>Bacteria</taxon>
        <taxon>Pseudomonadati</taxon>
        <taxon>Pseudomonadota</taxon>
        <taxon>Betaproteobacteria</taxon>
        <taxon>Burkholderiales</taxon>
        <taxon>Burkholderiaceae</taxon>
        <taxon>Caballeronia</taxon>
    </lineage>
</organism>
<gene>
    <name evidence="2" type="ORF">AWB69_04548</name>
</gene>
<dbReference type="Proteomes" id="UP000054683">
    <property type="component" value="Unassembled WGS sequence"/>
</dbReference>
<evidence type="ECO:0000313" key="2">
    <source>
        <dbReference type="EMBL" id="SAL44974.1"/>
    </source>
</evidence>
<dbReference type="EMBL" id="FCOK02000032">
    <property type="protein sequence ID" value="SAL44974.1"/>
    <property type="molecule type" value="Genomic_DNA"/>
</dbReference>
<sequence length="110" mass="11261">MSVHLTRTIRIIGTLGKIGAAVSRAAVLFSAAGLLAALLAPGRVSATERGTLERAAKPTPPSVAGVTKQVESVEPPDEGTTQLPASGDTQLPATPDTPRPHYGRPPAHLP</sequence>
<dbReference type="AlphaFoldDB" id="A0A158HKS8"/>
<proteinExistence type="predicted"/>
<feature type="compositionally biased region" description="Polar residues" evidence="1">
    <location>
        <begin position="79"/>
        <end position="92"/>
    </location>
</feature>
<dbReference type="OrthoDB" id="9134433at2"/>
<dbReference type="RefSeq" id="WP_156528930.1">
    <property type="nucleotide sequence ID" value="NZ_FCOK02000032.1"/>
</dbReference>
<evidence type="ECO:0000313" key="3">
    <source>
        <dbReference type="Proteomes" id="UP000054683"/>
    </source>
</evidence>
<evidence type="ECO:0000256" key="1">
    <source>
        <dbReference type="SAM" id="MobiDB-lite"/>
    </source>
</evidence>
<reference evidence="2 3" key="1">
    <citation type="submission" date="2016-01" db="EMBL/GenBank/DDBJ databases">
        <authorList>
            <person name="Oliw E.H."/>
        </authorList>
    </citation>
    <scope>NUCLEOTIDE SEQUENCE [LARGE SCALE GENOMIC DNA]</scope>
    <source>
        <strain evidence="2">LMG 27134</strain>
    </source>
</reference>